<comment type="caution">
    <text evidence="1">The sequence shown here is derived from an EMBL/GenBank/DDBJ whole genome shotgun (WGS) entry which is preliminary data.</text>
</comment>
<protein>
    <submittedName>
        <fullName evidence="1">Uncharacterized protein</fullName>
    </submittedName>
</protein>
<keyword evidence="2" id="KW-1185">Reference proteome</keyword>
<accession>A0ABQ1DXJ4</accession>
<gene>
    <name evidence="1" type="ORF">BUFA31_06160</name>
</gene>
<evidence type="ECO:0000313" key="2">
    <source>
        <dbReference type="Proteomes" id="UP000620147"/>
    </source>
</evidence>
<dbReference type="EMBL" id="BLYJ01000005">
    <property type="protein sequence ID" value="GFO87452.1"/>
    <property type="molecule type" value="Genomic_DNA"/>
</dbReference>
<sequence length="69" mass="7962">MTNSFMDYLFLSLLQAVDWFRWIQRGVRRRCGGSMPRPAAGGKRVDTYGFYPLNSRFPLFPSLAQIAVM</sequence>
<proteinExistence type="predicted"/>
<dbReference type="Proteomes" id="UP000620147">
    <property type="component" value="Unassembled WGS sequence"/>
</dbReference>
<evidence type="ECO:0000313" key="1">
    <source>
        <dbReference type="EMBL" id="GFO87452.1"/>
    </source>
</evidence>
<reference evidence="1 2" key="1">
    <citation type="submission" date="2020-06" db="EMBL/GenBank/DDBJ databases">
        <title>Characterization of fructooligosaccharide metabolism and fructooligosaccharide-degrading enzymes in human commensal butyrate producers.</title>
        <authorList>
            <person name="Tanno H."/>
            <person name="Fujii T."/>
            <person name="Hirano K."/>
            <person name="Maeno S."/>
            <person name="Tonozuka T."/>
            <person name="Sakamoto M."/>
            <person name="Ohkuma M."/>
            <person name="Tochio T."/>
            <person name="Endo A."/>
        </authorList>
    </citation>
    <scope>NUCLEOTIDE SEQUENCE [LARGE SCALE GENOMIC DNA]</scope>
    <source>
        <strain evidence="1 2">JCM 31056</strain>
    </source>
</reference>
<name>A0ABQ1DXJ4_9FIRM</name>
<organism evidence="1 2">
    <name type="scientific">Butyricicoccus faecihominis</name>
    <dbReference type="NCBI Taxonomy" id="1712515"/>
    <lineage>
        <taxon>Bacteria</taxon>
        <taxon>Bacillati</taxon>
        <taxon>Bacillota</taxon>
        <taxon>Clostridia</taxon>
        <taxon>Eubacteriales</taxon>
        <taxon>Butyricicoccaceae</taxon>
        <taxon>Butyricicoccus</taxon>
    </lineage>
</organism>